<proteinExistence type="predicted"/>
<dbReference type="Gene3D" id="1.25.40.20">
    <property type="entry name" value="Ankyrin repeat-containing domain"/>
    <property type="match status" value="1"/>
</dbReference>
<dbReference type="InterPro" id="IPR002110">
    <property type="entry name" value="Ankyrin_rpt"/>
</dbReference>
<dbReference type="Pfam" id="PF00023">
    <property type="entry name" value="Ank"/>
    <property type="match status" value="1"/>
</dbReference>
<evidence type="ECO:0000256" key="1">
    <source>
        <dbReference type="PROSITE-ProRule" id="PRU00023"/>
    </source>
</evidence>
<dbReference type="Proteomes" id="UP000075714">
    <property type="component" value="Unassembled WGS sequence"/>
</dbReference>
<dbReference type="OrthoDB" id="543786at2759"/>
<accession>A0A150H2U1</accession>
<reference evidence="3" key="1">
    <citation type="journal article" date="2016" name="Nat. Commun.">
        <title>The Gonium pectorale genome demonstrates co-option of cell cycle regulation during the evolution of multicellularity.</title>
        <authorList>
            <person name="Hanschen E.R."/>
            <person name="Marriage T.N."/>
            <person name="Ferris P.J."/>
            <person name="Hamaji T."/>
            <person name="Toyoda A."/>
            <person name="Fujiyama A."/>
            <person name="Neme R."/>
            <person name="Noguchi H."/>
            <person name="Minakuchi Y."/>
            <person name="Suzuki M."/>
            <person name="Kawai-Toyooka H."/>
            <person name="Smith D.R."/>
            <person name="Sparks H."/>
            <person name="Anderson J."/>
            <person name="Bakaric R."/>
            <person name="Luria V."/>
            <person name="Karger A."/>
            <person name="Kirschner M.W."/>
            <person name="Durand P.M."/>
            <person name="Michod R.E."/>
            <person name="Nozaki H."/>
            <person name="Olson B.J."/>
        </authorList>
    </citation>
    <scope>NUCLEOTIDE SEQUENCE [LARGE SCALE GENOMIC DNA]</scope>
    <source>
        <strain evidence="3">NIES-2863</strain>
    </source>
</reference>
<dbReference type="PROSITE" id="PS50297">
    <property type="entry name" value="ANK_REP_REGION"/>
    <property type="match status" value="1"/>
</dbReference>
<keyword evidence="1" id="KW-0040">ANK repeat</keyword>
<protein>
    <submittedName>
        <fullName evidence="2">Uncharacterized protein</fullName>
    </submittedName>
</protein>
<feature type="repeat" description="ANK" evidence="1">
    <location>
        <begin position="199"/>
        <end position="229"/>
    </location>
</feature>
<dbReference type="SUPFAM" id="SSF48403">
    <property type="entry name" value="Ankyrin repeat"/>
    <property type="match status" value="1"/>
</dbReference>
<organism evidence="2 3">
    <name type="scientific">Gonium pectorale</name>
    <name type="common">Green alga</name>
    <dbReference type="NCBI Taxonomy" id="33097"/>
    <lineage>
        <taxon>Eukaryota</taxon>
        <taxon>Viridiplantae</taxon>
        <taxon>Chlorophyta</taxon>
        <taxon>core chlorophytes</taxon>
        <taxon>Chlorophyceae</taxon>
        <taxon>CS clade</taxon>
        <taxon>Chlamydomonadales</taxon>
        <taxon>Volvocaceae</taxon>
        <taxon>Gonium</taxon>
    </lineage>
</organism>
<evidence type="ECO:0000313" key="2">
    <source>
        <dbReference type="EMBL" id="KXZ56497.1"/>
    </source>
</evidence>
<dbReference type="InterPro" id="IPR036770">
    <property type="entry name" value="Ankyrin_rpt-contain_sf"/>
</dbReference>
<comment type="caution">
    <text evidence="2">The sequence shown here is derived from an EMBL/GenBank/DDBJ whole genome shotgun (WGS) entry which is preliminary data.</text>
</comment>
<dbReference type="EMBL" id="LSYV01000002">
    <property type="protein sequence ID" value="KXZ56497.1"/>
    <property type="molecule type" value="Genomic_DNA"/>
</dbReference>
<dbReference type="PROSITE" id="PS50088">
    <property type="entry name" value="ANK_REPEAT"/>
    <property type="match status" value="1"/>
</dbReference>
<name>A0A150H2U1_GONPE</name>
<sequence>MAHAGGGGRGAYCSCRALRDAFRAVLGCPDLTARYCLESWGPKNALRGALFNAEGILRSAVPEEREDRLRRLMRRIVERGGGLRYRTRATIVTAMKTGYPGAMAEVLSLLSALPADPQHGLAASLGPYVADLCACLVGDHGWYSADVARLLVGAVRGATRSGPHYSTWTKALREASAQGQAGALEGLLSFPLPSSWLDTPLHYAAKHPARGRVIQMLLSRGATPNTLTLCNACYAGHPVPVVAIAHAMRRAGGLDQVSADRALRAVTDGGAGMVQPLERAASAARLVSELGADPTAALPGACARAAARRSFVAESGEEVSAAEVNGRLEAEVLADQLVCVGADPDAALAALCSTPSPLLAPPPWYGAAMHGAAQHGAAGPGEQERRALAMLLSMGVETRAGAAAALRQALVVPGAEPLALELLRSGAVAAEDCAAILEEVVRGEGSGR</sequence>
<dbReference type="AlphaFoldDB" id="A0A150H2U1"/>
<evidence type="ECO:0000313" key="3">
    <source>
        <dbReference type="Proteomes" id="UP000075714"/>
    </source>
</evidence>
<keyword evidence="3" id="KW-1185">Reference proteome</keyword>
<gene>
    <name evidence="2" type="ORF">GPECTOR_1g445</name>
</gene>